<proteinExistence type="predicted"/>
<evidence type="ECO:0000313" key="1">
    <source>
        <dbReference type="EMBL" id="OQE44911.1"/>
    </source>
</evidence>
<dbReference type="AlphaFoldDB" id="A0A1V6V2L3"/>
<dbReference type="EMBL" id="MDDG01000002">
    <property type="protein sequence ID" value="OQE44911.1"/>
    <property type="molecule type" value="Genomic_DNA"/>
</dbReference>
<evidence type="ECO:0008006" key="3">
    <source>
        <dbReference type="Google" id="ProtNLM"/>
    </source>
</evidence>
<gene>
    <name evidence="1" type="ORF">PENCOP_c002G07083</name>
</gene>
<protein>
    <recommendedName>
        <fullName evidence="3">F-box domain-containing protein</fullName>
    </recommendedName>
</protein>
<evidence type="ECO:0000313" key="2">
    <source>
        <dbReference type="Proteomes" id="UP000191500"/>
    </source>
</evidence>
<sequence>MPSLMELPQEIRAMIFEEALNAHRTPPVRPSTLNMVFLLDMRYKAYLRYLVPFHERRDSHSPSNDLPLLLTSRQVFEETKSTLNRMERTTYFLDISVLDDQYLFSSWISVPKLTTCLSTLHVDVRLFGRILTAEEGRRQLGSGGRWGFHWCFYALLERFLQYGPVGEKKPCWDDKGRLYYESRRISVENLILDFQSAETELPFPPDDVEFEAWHAKHQGYTVDGQIEHSLEYKTRPEWLLLDLTDWLEIIIRISTGTKKWGKIIYERIGSIFMLVDGRLHTTIDLAGELAKYKCDKPPHFMANVELSTLRARDWEWKIATLLRREELGFPVVWPGDGEI</sequence>
<keyword evidence="2" id="KW-1185">Reference proteome</keyword>
<dbReference type="Proteomes" id="UP000191500">
    <property type="component" value="Unassembled WGS sequence"/>
</dbReference>
<name>A0A1V6V2L3_9EURO</name>
<accession>A0A1V6V2L3</accession>
<comment type="caution">
    <text evidence="1">The sequence shown here is derived from an EMBL/GenBank/DDBJ whole genome shotgun (WGS) entry which is preliminary data.</text>
</comment>
<reference evidence="2" key="1">
    <citation type="journal article" date="2017" name="Nat. Microbiol.">
        <title>Global analysis of biosynthetic gene clusters reveals vast potential of secondary metabolite production in Penicillium species.</title>
        <authorList>
            <person name="Nielsen J.C."/>
            <person name="Grijseels S."/>
            <person name="Prigent S."/>
            <person name="Ji B."/>
            <person name="Dainat J."/>
            <person name="Nielsen K.F."/>
            <person name="Frisvad J.C."/>
            <person name="Workman M."/>
            <person name="Nielsen J."/>
        </authorList>
    </citation>
    <scope>NUCLEOTIDE SEQUENCE [LARGE SCALE GENOMIC DNA]</scope>
    <source>
        <strain evidence="2">IBT 31321</strain>
    </source>
</reference>
<dbReference type="STRING" id="36646.A0A1V6V2L3"/>
<organism evidence="1 2">
    <name type="scientific">Penicillium coprophilum</name>
    <dbReference type="NCBI Taxonomy" id="36646"/>
    <lineage>
        <taxon>Eukaryota</taxon>
        <taxon>Fungi</taxon>
        <taxon>Dikarya</taxon>
        <taxon>Ascomycota</taxon>
        <taxon>Pezizomycotina</taxon>
        <taxon>Eurotiomycetes</taxon>
        <taxon>Eurotiomycetidae</taxon>
        <taxon>Eurotiales</taxon>
        <taxon>Aspergillaceae</taxon>
        <taxon>Penicillium</taxon>
    </lineage>
</organism>